<evidence type="ECO:0008006" key="4">
    <source>
        <dbReference type="Google" id="ProtNLM"/>
    </source>
</evidence>
<dbReference type="Proteomes" id="UP000788993">
    <property type="component" value="Unassembled WGS sequence"/>
</dbReference>
<dbReference type="EMBL" id="JAEUBD010000095">
    <property type="protein sequence ID" value="KAH3677781.1"/>
    <property type="molecule type" value="Genomic_DNA"/>
</dbReference>
<gene>
    <name evidence="2" type="ORF">OGATHE_000435</name>
</gene>
<protein>
    <recommendedName>
        <fullName evidence="4">Transcription factor domain-containing protein</fullName>
    </recommendedName>
</protein>
<dbReference type="Pfam" id="PF11951">
    <property type="entry name" value="Fungal_trans_2"/>
    <property type="match status" value="1"/>
</dbReference>
<feature type="region of interest" description="Disordered" evidence="1">
    <location>
        <begin position="1"/>
        <end position="27"/>
    </location>
</feature>
<dbReference type="InterPro" id="IPR021858">
    <property type="entry name" value="Fun_TF"/>
</dbReference>
<reference evidence="2" key="1">
    <citation type="journal article" date="2021" name="Open Biol.">
        <title>Shared evolutionary footprints suggest mitochondrial oxidative damage underlies multiple complex I losses in fungi.</title>
        <authorList>
            <person name="Schikora-Tamarit M.A."/>
            <person name="Marcet-Houben M."/>
            <person name="Nosek J."/>
            <person name="Gabaldon T."/>
        </authorList>
    </citation>
    <scope>NUCLEOTIDE SEQUENCE</scope>
    <source>
        <strain evidence="2">NCAIM Y.01608</strain>
    </source>
</reference>
<dbReference type="AlphaFoldDB" id="A0A9P8TGS3"/>
<evidence type="ECO:0000313" key="2">
    <source>
        <dbReference type="EMBL" id="KAH3677781.1"/>
    </source>
</evidence>
<accession>A0A9P8TGS3</accession>
<feature type="compositionally biased region" description="Low complexity" evidence="1">
    <location>
        <begin position="17"/>
        <end position="27"/>
    </location>
</feature>
<evidence type="ECO:0000256" key="1">
    <source>
        <dbReference type="SAM" id="MobiDB-lite"/>
    </source>
</evidence>
<keyword evidence="3" id="KW-1185">Reference proteome</keyword>
<comment type="caution">
    <text evidence="2">The sequence shown here is derived from an EMBL/GenBank/DDBJ whole genome shotgun (WGS) entry which is preliminary data.</text>
</comment>
<evidence type="ECO:0000313" key="3">
    <source>
        <dbReference type="Proteomes" id="UP000788993"/>
    </source>
</evidence>
<proteinExistence type="predicted"/>
<sequence>MTPNRQFLMSPMEHVESSTSKDTYVSSSPTLLTGERLTQTVPVPKPRILAEMIPETELFQKPDGGTTITPHLSRAKRSRDAEMVTAMRKFENDQDYFYTKLKQIMEPPSQQESPLPELSQVMDSQGNYLLDQIYRSLDLSGSPSSCTDDVTIVKHFFTRLLPSVSSSYTPLWPGAAIQYCDKSIVRSCFVSLGALHLAGWVTDTDAKRKLLEKGALNINNTLDYLLRFIQDNNIHNSLMNSNFQPNDTSTNILSSKKSVFFVCFMLYVQVLYGILENGRSGLSRVFFKLFSQLVEHSTFNIAQELGQANKTLCVSMAWWDTVSALVSPDCRTPYCNPRWYNLDRDIEEQSGCPGQLFVCMSKLCHLRNGIKHNKLLGTEIKKLYCELRTELSDYRMYVSYNLQPPKPSKYSDKGYYLMRLKIAQCWSLAILTKLLSTVRPHKEHQSIIEHIGWEFADVYSSLDKSLPLVAHMIWPVMQIACEHKDFISYLKGIEGVFNSSSFSMVVNLANAVWSSGESLDEILAGKTWFAAGIDLLPL</sequence>
<organism evidence="2 3">
    <name type="scientific">Ogataea polymorpha</name>
    <dbReference type="NCBI Taxonomy" id="460523"/>
    <lineage>
        <taxon>Eukaryota</taxon>
        <taxon>Fungi</taxon>
        <taxon>Dikarya</taxon>
        <taxon>Ascomycota</taxon>
        <taxon>Saccharomycotina</taxon>
        <taxon>Pichiomycetes</taxon>
        <taxon>Pichiales</taxon>
        <taxon>Pichiaceae</taxon>
        <taxon>Ogataea</taxon>
    </lineage>
</organism>
<reference evidence="2" key="2">
    <citation type="submission" date="2021-01" db="EMBL/GenBank/DDBJ databases">
        <authorList>
            <person name="Schikora-Tamarit M.A."/>
        </authorList>
    </citation>
    <scope>NUCLEOTIDE SEQUENCE</scope>
    <source>
        <strain evidence="2">NCAIM Y.01608</strain>
    </source>
</reference>
<name>A0A9P8TGS3_9ASCO</name>